<dbReference type="Gene3D" id="3.90.1600.10">
    <property type="entry name" value="Palm domain of DNA polymerase"/>
    <property type="match status" value="1"/>
</dbReference>
<dbReference type="AlphaFoldDB" id="A0A7D9LBW8"/>
<dbReference type="PANTHER" id="PTHR33568:SF3">
    <property type="entry name" value="DNA-DIRECTED DNA POLYMERASE"/>
    <property type="match status" value="1"/>
</dbReference>
<dbReference type="OrthoDB" id="6425564at2759"/>
<keyword evidence="2" id="KW-1185">Reference proteome</keyword>
<dbReference type="SUPFAM" id="SSF56672">
    <property type="entry name" value="DNA/RNA polymerases"/>
    <property type="match status" value="1"/>
</dbReference>
<dbReference type="InterPro" id="IPR023211">
    <property type="entry name" value="DNA_pol_palm_dom_sf"/>
</dbReference>
<dbReference type="Proteomes" id="UP001152795">
    <property type="component" value="Unassembled WGS sequence"/>
</dbReference>
<dbReference type="PANTHER" id="PTHR33568">
    <property type="entry name" value="DNA POLYMERASE"/>
    <property type="match status" value="1"/>
</dbReference>
<evidence type="ECO:0000313" key="1">
    <source>
        <dbReference type="EMBL" id="CAB4029932.1"/>
    </source>
</evidence>
<evidence type="ECO:0000313" key="2">
    <source>
        <dbReference type="Proteomes" id="UP001152795"/>
    </source>
</evidence>
<dbReference type="EMBL" id="CACRXK020016506">
    <property type="protein sequence ID" value="CAB4029932.1"/>
    <property type="molecule type" value="Genomic_DNA"/>
</dbReference>
<sequence>MVELRYEYNENFVEPNAKTNVVIAAFTTAYARLKLYGVLYQLQERVLYYDTDSVIFVSKPDEPEPPLGPYLGQLASELKEGHITSFISGGPKNYCCKSSTKCNVTGQVTVDIPLKITRNTRTKNIETKRMRKDYRIVYDKRFIVDDYKTLSYG</sequence>
<dbReference type="InterPro" id="IPR043502">
    <property type="entry name" value="DNA/RNA_pol_sf"/>
</dbReference>
<gene>
    <name evidence="1" type="ORF">PACLA_8A014158</name>
</gene>
<proteinExistence type="predicted"/>
<protein>
    <submittedName>
        <fullName evidence="1">Uncharacterized protein</fullName>
    </submittedName>
</protein>
<name>A0A7D9LBW8_PARCT</name>
<comment type="caution">
    <text evidence="1">The sequence shown here is derived from an EMBL/GenBank/DDBJ whole genome shotgun (WGS) entry which is preliminary data.</text>
</comment>
<reference evidence="1" key="1">
    <citation type="submission" date="2020-04" db="EMBL/GenBank/DDBJ databases">
        <authorList>
            <person name="Alioto T."/>
            <person name="Alioto T."/>
            <person name="Gomez Garrido J."/>
        </authorList>
    </citation>
    <scope>NUCLEOTIDE SEQUENCE</scope>
    <source>
        <strain evidence="1">A484AB</strain>
    </source>
</reference>
<accession>A0A7D9LBW8</accession>
<feature type="non-terminal residue" evidence="1">
    <location>
        <position position="153"/>
    </location>
</feature>
<organism evidence="1 2">
    <name type="scientific">Paramuricea clavata</name>
    <name type="common">Red gorgonian</name>
    <name type="synonym">Violescent sea-whip</name>
    <dbReference type="NCBI Taxonomy" id="317549"/>
    <lineage>
        <taxon>Eukaryota</taxon>
        <taxon>Metazoa</taxon>
        <taxon>Cnidaria</taxon>
        <taxon>Anthozoa</taxon>
        <taxon>Octocorallia</taxon>
        <taxon>Malacalcyonacea</taxon>
        <taxon>Plexauridae</taxon>
        <taxon>Paramuricea</taxon>
    </lineage>
</organism>